<dbReference type="PRINTS" id="PR00909">
    <property type="entry name" value="SPERMDNBNDNG"/>
</dbReference>
<evidence type="ECO:0000256" key="3">
    <source>
        <dbReference type="ARBA" id="ARBA00022729"/>
    </source>
</evidence>
<comment type="similarity">
    <text evidence="5">Belongs to the bacterial solute-binding protein PotD/PotF family.</text>
</comment>
<organism evidence="7 8">
    <name type="scientific">Limoniibacter endophyticus</name>
    <dbReference type="NCBI Taxonomy" id="1565040"/>
    <lineage>
        <taxon>Bacteria</taxon>
        <taxon>Pseudomonadati</taxon>
        <taxon>Pseudomonadota</taxon>
        <taxon>Alphaproteobacteria</taxon>
        <taxon>Hyphomicrobiales</taxon>
        <taxon>Bartonellaceae</taxon>
        <taxon>Limoniibacter</taxon>
    </lineage>
</organism>
<dbReference type="Pfam" id="PF13416">
    <property type="entry name" value="SBP_bac_8"/>
    <property type="match status" value="1"/>
</dbReference>
<evidence type="ECO:0000256" key="1">
    <source>
        <dbReference type="ARBA" id="ARBA00004418"/>
    </source>
</evidence>
<dbReference type="CDD" id="cd13659">
    <property type="entry name" value="PBP2_PotF"/>
    <property type="match status" value="1"/>
</dbReference>
<evidence type="ECO:0000256" key="2">
    <source>
        <dbReference type="ARBA" id="ARBA00022448"/>
    </source>
</evidence>
<dbReference type="PIRSF" id="PIRSF019574">
    <property type="entry name" value="Periplasmic_polyamine_BP"/>
    <property type="match status" value="1"/>
</dbReference>
<evidence type="ECO:0000256" key="5">
    <source>
        <dbReference type="PIRNR" id="PIRNR019574"/>
    </source>
</evidence>
<evidence type="ECO:0000256" key="6">
    <source>
        <dbReference type="SAM" id="SignalP"/>
    </source>
</evidence>
<evidence type="ECO:0000256" key="4">
    <source>
        <dbReference type="ARBA" id="ARBA00022764"/>
    </source>
</evidence>
<reference evidence="7" key="1">
    <citation type="journal article" date="2014" name="Int. J. Syst. Evol. Microbiol.">
        <title>Complete genome sequence of Corynebacterium casei LMG S-19264T (=DSM 44701T), isolated from a smear-ripened cheese.</title>
        <authorList>
            <consortium name="US DOE Joint Genome Institute (JGI-PGF)"/>
            <person name="Walter F."/>
            <person name="Albersmeier A."/>
            <person name="Kalinowski J."/>
            <person name="Ruckert C."/>
        </authorList>
    </citation>
    <scope>NUCLEOTIDE SEQUENCE</scope>
    <source>
        <strain evidence="7">KCTC 42097</strain>
    </source>
</reference>
<dbReference type="EMBL" id="BMZO01000003">
    <property type="protein sequence ID" value="GHC67696.1"/>
    <property type="molecule type" value="Genomic_DNA"/>
</dbReference>
<sequence>MKRWTLGLTMFCALGALQTGNAFAQSREVKIYNWSDYIDNSIIEDFTKETGIKVTYDVFDSNEIVETKLLAGGSGYDIVVPTANFLERQIQAGVFQKLDKSKLPNLSHMWDVITERVAAYDPGNEYAIDYMWGTTGLGYNVEKLKEVADANPDVKAALGPDGKPTWDILFKPEVAAKFKDCGIHVLDSATDVLPSVLNYLGLDPNTTNAEDLKKVEETLVAIRPSIRKFHSSEYINALANGDICLALGYSGDVFQARDRAAEADRGVSIDYSIPPTGAQMWFDVMAIPADAKNVEEAHEFLNYIMRPEVIAKASNYVFYANGNKASQEFLDKEILEDTAIYPPEETMDKLFTVKPLDPRTQRVVTRLWTTVITGQ</sequence>
<dbReference type="Proteomes" id="UP000641137">
    <property type="component" value="Unassembled WGS sequence"/>
</dbReference>
<dbReference type="PANTHER" id="PTHR30222:SF12">
    <property type="entry name" value="NORSPERMIDINE SENSOR"/>
    <property type="match status" value="1"/>
</dbReference>
<reference evidence="7" key="2">
    <citation type="submission" date="2020-09" db="EMBL/GenBank/DDBJ databases">
        <authorList>
            <person name="Sun Q."/>
            <person name="Kim S."/>
        </authorList>
    </citation>
    <scope>NUCLEOTIDE SEQUENCE</scope>
    <source>
        <strain evidence="7">KCTC 42097</strain>
    </source>
</reference>
<keyword evidence="4 5" id="KW-0574">Periplasm</keyword>
<proteinExistence type="inferred from homology"/>
<evidence type="ECO:0000313" key="8">
    <source>
        <dbReference type="Proteomes" id="UP000641137"/>
    </source>
</evidence>
<dbReference type="GO" id="GO:0019808">
    <property type="term" value="F:polyamine binding"/>
    <property type="evidence" value="ECO:0007669"/>
    <property type="project" value="InterPro"/>
</dbReference>
<protein>
    <recommendedName>
        <fullName evidence="5">Putrescine-binding periplasmic protein</fullName>
    </recommendedName>
</protein>
<dbReference type="PANTHER" id="PTHR30222">
    <property type="entry name" value="SPERMIDINE/PUTRESCINE-BINDING PERIPLASMIC PROTEIN"/>
    <property type="match status" value="1"/>
</dbReference>
<gene>
    <name evidence="7" type="primary">potF</name>
    <name evidence="7" type="ORF">GCM10010136_11970</name>
</gene>
<name>A0A8J3GGB4_9HYPH</name>
<comment type="subcellular location">
    <subcellularLocation>
        <location evidence="1 5">Periplasm</location>
    </subcellularLocation>
</comment>
<feature type="signal peptide" evidence="6">
    <location>
        <begin position="1"/>
        <end position="24"/>
    </location>
</feature>
<keyword evidence="2 5" id="KW-0813">Transport</keyword>
<comment type="function">
    <text evidence="5">Required for the activity of the bacterial periplasmic transport system of putrescine.</text>
</comment>
<dbReference type="GO" id="GO:0042597">
    <property type="term" value="C:periplasmic space"/>
    <property type="evidence" value="ECO:0007669"/>
    <property type="project" value="UniProtKB-SubCell"/>
</dbReference>
<keyword evidence="3 6" id="KW-0732">Signal</keyword>
<comment type="caution">
    <text evidence="7">The sequence shown here is derived from an EMBL/GenBank/DDBJ whole genome shotgun (WGS) entry which is preliminary data.</text>
</comment>
<accession>A0A8J3GGB4</accession>
<dbReference type="InterPro" id="IPR006059">
    <property type="entry name" value="SBP"/>
</dbReference>
<feature type="chain" id="PRO_5035327587" description="Putrescine-binding periplasmic protein" evidence="6">
    <location>
        <begin position="25"/>
        <end position="375"/>
    </location>
</feature>
<dbReference type="AlphaFoldDB" id="A0A8J3GGB4"/>
<dbReference type="InterPro" id="IPR001188">
    <property type="entry name" value="Sperm_putr-bd"/>
</dbReference>
<dbReference type="GO" id="GO:0015846">
    <property type="term" value="P:polyamine transport"/>
    <property type="evidence" value="ECO:0007669"/>
    <property type="project" value="InterPro"/>
</dbReference>
<dbReference type="Gene3D" id="3.40.190.10">
    <property type="entry name" value="Periplasmic binding protein-like II"/>
    <property type="match status" value="2"/>
</dbReference>
<evidence type="ECO:0000313" key="7">
    <source>
        <dbReference type="EMBL" id="GHC67696.1"/>
    </source>
</evidence>
<dbReference type="SUPFAM" id="SSF53850">
    <property type="entry name" value="Periplasmic binding protein-like II"/>
    <property type="match status" value="1"/>
</dbReference>
<keyword evidence="8" id="KW-1185">Reference proteome</keyword>